<protein>
    <submittedName>
        <fullName evidence="1">Uncharacterized protein</fullName>
    </submittedName>
</protein>
<dbReference type="EMBL" id="AEDD01000012">
    <property type="protein sequence ID" value="EFM09038.1"/>
    <property type="molecule type" value="Genomic_DNA"/>
</dbReference>
<evidence type="ECO:0000313" key="2">
    <source>
        <dbReference type="Proteomes" id="UP000005387"/>
    </source>
</evidence>
<dbReference type="eggNOG" id="ENOG5032Y5Z">
    <property type="taxonomic scope" value="Bacteria"/>
</dbReference>
<gene>
    <name evidence="1" type="ORF">PaecuDRAFT_4041</name>
</gene>
<dbReference type="Proteomes" id="UP000005387">
    <property type="component" value="Unassembled WGS sequence"/>
</dbReference>
<evidence type="ECO:0000313" key="1">
    <source>
        <dbReference type="EMBL" id="EFM09038.1"/>
    </source>
</evidence>
<accession>E0IEF0</accession>
<sequence length="171" mass="17745">MKYSWQKLALAVVLLGGGALVGSQWVSTAQGDGETVTPGSVDDPVVTKSYVDQAVSKQSGVSTEDVQQMLNDLKGELTKSMNQVVVVAVPAGKTLFAADGAEFVVRAGKAVAYSGDANGISDLTDGKDITNGKAVPNNHLILFPRGGRGVLPDPAQKNGLTVMVRGGYELK</sequence>
<keyword evidence="2" id="KW-1185">Reference proteome</keyword>
<reference evidence="1 2" key="1">
    <citation type="submission" date="2010-07" db="EMBL/GenBank/DDBJ databases">
        <title>The draft genome of Paenibacillus curdlanolyticus YK9.</title>
        <authorList>
            <consortium name="US DOE Joint Genome Institute (JGI-PGF)"/>
            <person name="Lucas S."/>
            <person name="Copeland A."/>
            <person name="Lapidus A."/>
            <person name="Cheng J.-F."/>
            <person name="Bruce D."/>
            <person name="Goodwin L."/>
            <person name="Pitluck S."/>
            <person name="Land M.L."/>
            <person name="Hauser L."/>
            <person name="Chang Y.-J."/>
            <person name="Jeffries C."/>
            <person name="Anderson I.J."/>
            <person name="Johnson E."/>
            <person name="Loganathan U."/>
            <person name="Mulhopadhyay B."/>
            <person name="Kyrpides N."/>
            <person name="Woyke T.J."/>
        </authorList>
    </citation>
    <scope>NUCLEOTIDE SEQUENCE [LARGE SCALE GENOMIC DNA]</scope>
    <source>
        <strain evidence="1 2">YK9</strain>
    </source>
</reference>
<dbReference type="STRING" id="717606.PaecuDRAFT_4041"/>
<dbReference type="OrthoDB" id="2381664at2"/>
<dbReference type="RefSeq" id="WP_006040024.1">
    <property type="nucleotide sequence ID" value="NZ_AEDD01000012.1"/>
</dbReference>
<proteinExistence type="predicted"/>
<organism evidence="1 2">
    <name type="scientific">Paenibacillus curdlanolyticus YK9</name>
    <dbReference type="NCBI Taxonomy" id="717606"/>
    <lineage>
        <taxon>Bacteria</taxon>
        <taxon>Bacillati</taxon>
        <taxon>Bacillota</taxon>
        <taxon>Bacilli</taxon>
        <taxon>Bacillales</taxon>
        <taxon>Paenibacillaceae</taxon>
        <taxon>Paenibacillus</taxon>
    </lineage>
</organism>
<name>E0IEF0_9BACL</name>
<dbReference type="AlphaFoldDB" id="E0IEF0"/>